<dbReference type="STRING" id="1230097.A0A423XGT8"/>
<keyword evidence="13" id="KW-1185">Reference proteome</keyword>
<evidence type="ECO:0000256" key="8">
    <source>
        <dbReference type="ARBA" id="ARBA00023136"/>
    </source>
</evidence>
<dbReference type="InterPro" id="IPR046756">
    <property type="entry name" value="VAS1/VOA1_TM"/>
</dbReference>
<dbReference type="InParanoid" id="A0A423XGT8"/>
<dbReference type="GO" id="GO:0071555">
    <property type="term" value="P:cell wall organization"/>
    <property type="evidence" value="ECO:0007669"/>
    <property type="project" value="UniProtKB-KW"/>
</dbReference>
<comment type="subcellular location">
    <subcellularLocation>
        <location evidence="1">Endoplasmic reticulum membrane</location>
        <topology evidence="1">Single-pass type I membrane protein</topology>
    </subcellularLocation>
</comment>
<dbReference type="PANTHER" id="PTHR28285">
    <property type="entry name" value="PROTEIN BIG1"/>
    <property type="match status" value="1"/>
</dbReference>
<keyword evidence="7 10" id="KW-1133">Transmembrane helix</keyword>
<sequence>MRFEIATASLLASTAAAWSDSSPFVLFSTSELPYTLPKTTQLRSKSQVLEATRDVLASCPTDHYVLISQPDVHASDLRHPTTGKCLSPELCRGATGASVRGGFNIAEVVSGSGGSGGEGVDRSELDAYIREACAGRKNEGGLVVDHYDLTALPADRDARSAQLAQNDQKIGSILSDATKDSTVIYFSPRNLNEEKQTYEYDDPSASLQMELRRRTGDVVIGSRAAAGDSSSAPLFVKYQFFTPGIFMGLISTLIMLAILYVGLSAVSSLQVSYGAFDKEMGPAAQKKNN</sequence>
<dbReference type="GO" id="GO:0009272">
    <property type="term" value="P:fungal-type cell wall biogenesis"/>
    <property type="evidence" value="ECO:0007669"/>
    <property type="project" value="TreeGrafter"/>
</dbReference>
<feature type="domain" description="V-type proton ATPase subunit S1/VOA1 transmembrane" evidence="11">
    <location>
        <begin position="239"/>
        <end position="278"/>
    </location>
</feature>
<gene>
    <name evidence="12" type="ORF">VPNG_02426</name>
</gene>
<evidence type="ECO:0000256" key="5">
    <source>
        <dbReference type="ARBA" id="ARBA00022729"/>
    </source>
</evidence>
<name>A0A423XGT8_9PEZI</name>
<evidence type="ECO:0000256" key="4">
    <source>
        <dbReference type="ARBA" id="ARBA00022692"/>
    </source>
</evidence>
<feature type="transmembrane region" description="Helical" evidence="10">
    <location>
        <begin position="240"/>
        <end position="263"/>
    </location>
</feature>
<protein>
    <recommendedName>
        <fullName evidence="3">Protein BIG1</fullName>
    </recommendedName>
</protein>
<evidence type="ECO:0000256" key="9">
    <source>
        <dbReference type="ARBA" id="ARBA00023316"/>
    </source>
</evidence>
<dbReference type="GO" id="GO:0005789">
    <property type="term" value="C:endoplasmic reticulum membrane"/>
    <property type="evidence" value="ECO:0007669"/>
    <property type="project" value="UniProtKB-SubCell"/>
</dbReference>
<keyword evidence="6" id="KW-0256">Endoplasmic reticulum</keyword>
<dbReference type="Proteomes" id="UP000285146">
    <property type="component" value="Unassembled WGS sequence"/>
</dbReference>
<accession>A0A423XGT8</accession>
<evidence type="ECO:0000256" key="6">
    <source>
        <dbReference type="ARBA" id="ARBA00022824"/>
    </source>
</evidence>
<proteinExistence type="inferred from homology"/>
<keyword evidence="8 10" id="KW-0472">Membrane</keyword>
<dbReference type="Pfam" id="PF20520">
    <property type="entry name" value="Ac45-VOA1_TM"/>
    <property type="match status" value="1"/>
</dbReference>
<keyword evidence="5" id="KW-0732">Signal</keyword>
<evidence type="ECO:0000256" key="7">
    <source>
        <dbReference type="ARBA" id="ARBA00022989"/>
    </source>
</evidence>
<evidence type="ECO:0000256" key="10">
    <source>
        <dbReference type="SAM" id="Phobius"/>
    </source>
</evidence>
<evidence type="ECO:0000256" key="2">
    <source>
        <dbReference type="ARBA" id="ARBA00008203"/>
    </source>
</evidence>
<evidence type="ECO:0000313" key="12">
    <source>
        <dbReference type="EMBL" id="ROW15504.1"/>
    </source>
</evidence>
<dbReference type="OrthoDB" id="9985059at2759"/>
<reference evidence="12 13" key="1">
    <citation type="submission" date="2015-09" db="EMBL/GenBank/DDBJ databases">
        <title>Host preference determinants of Valsa canker pathogens revealed by comparative genomics.</title>
        <authorList>
            <person name="Yin Z."/>
            <person name="Huang L."/>
        </authorList>
    </citation>
    <scope>NUCLEOTIDE SEQUENCE [LARGE SCALE GENOMIC DNA]</scope>
    <source>
        <strain evidence="12 13">SXYLt</strain>
    </source>
</reference>
<organism evidence="12 13">
    <name type="scientific">Cytospora leucostoma</name>
    <dbReference type="NCBI Taxonomy" id="1230097"/>
    <lineage>
        <taxon>Eukaryota</taxon>
        <taxon>Fungi</taxon>
        <taxon>Dikarya</taxon>
        <taxon>Ascomycota</taxon>
        <taxon>Pezizomycotina</taxon>
        <taxon>Sordariomycetes</taxon>
        <taxon>Sordariomycetidae</taxon>
        <taxon>Diaporthales</taxon>
        <taxon>Cytosporaceae</taxon>
        <taxon>Cytospora</taxon>
    </lineage>
</organism>
<comment type="similarity">
    <text evidence="2">Belongs to the BIG1 family.</text>
</comment>
<evidence type="ECO:0000259" key="11">
    <source>
        <dbReference type="Pfam" id="PF20520"/>
    </source>
</evidence>
<dbReference type="GO" id="GO:0006078">
    <property type="term" value="P:(1-&gt;6)-beta-D-glucan biosynthetic process"/>
    <property type="evidence" value="ECO:0007669"/>
    <property type="project" value="TreeGrafter"/>
</dbReference>
<dbReference type="PANTHER" id="PTHR28285:SF1">
    <property type="entry name" value="PROTEIN BIG1"/>
    <property type="match status" value="1"/>
</dbReference>
<keyword evidence="9" id="KW-0961">Cell wall biogenesis/degradation</keyword>
<keyword evidence="4 10" id="KW-0812">Transmembrane</keyword>
<dbReference type="InterPro" id="IPR037654">
    <property type="entry name" value="Big1"/>
</dbReference>
<comment type="caution">
    <text evidence="12">The sequence shown here is derived from an EMBL/GenBank/DDBJ whole genome shotgun (WGS) entry which is preliminary data.</text>
</comment>
<evidence type="ECO:0000256" key="1">
    <source>
        <dbReference type="ARBA" id="ARBA00004115"/>
    </source>
</evidence>
<dbReference type="AlphaFoldDB" id="A0A423XGT8"/>
<evidence type="ECO:0000256" key="3">
    <source>
        <dbReference type="ARBA" id="ARBA00022089"/>
    </source>
</evidence>
<evidence type="ECO:0000313" key="13">
    <source>
        <dbReference type="Proteomes" id="UP000285146"/>
    </source>
</evidence>
<dbReference type="EMBL" id="LKEB01000009">
    <property type="protein sequence ID" value="ROW15504.1"/>
    <property type="molecule type" value="Genomic_DNA"/>
</dbReference>